<comment type="similarity">
    <text evidence="2">Belongs to the THOC2 family.</text>
</comment>
<evidence type="ECO:0000256" key="2">
    <source>
        <dbReference type="ARBA" id="ARBA00007857"/>
    </source>
</evidence>
<evidence type="ECO:0000259" key="8">
    <source>
        <dbReference type="Pfam" id="PF11732"/>
    </source>
</evidence>
<feature type="compositionally biased region" description="Basic and acidic residues" evidence="6">
    <location>
        <begin position="1503"/>
        <end position="1602"/>
    </location>
</feature>
<feature type="coiled-coil region" evidence="5">
    <location>
        <begin position="943"/>
        <end position="1005"/>
    </location>
</feature>
<evidence type="ECO:0000313" key="11">
    <source>
        <dbReference type="Proteomes" id="UP000231279"/>
    </source>
</evidence>
<name>A0A2G9I5E9_9LAMI</name>
<dbReference type="GO" id="GO:0003729">
    <property type="term" value="F:mRNA binding"/>
    <property type="evidence" value="ECO:0007669"/>
    <property type="project" value="TreeGrafter"/>
</dbReference>
<dbReference type="InterPro" id="IPR021418">
    <property type="entry name" value="THO_THOC2_C"/>
</dbReference>
<dbReference type="GO" id="GO:0006397">
    <property type="term" value="P:mRNA processing"/>
    <property type="evidence" value="ECO:0007669"/>
    <property type="project" value="InterPro"/>
</dbReference>
<feature type="compositionally biased region" description="Basic and acidic residues" evidence="6">
    <location>
        <begin position="1624"/>
        <end position="1634"/>
    </location>
</feature>
<evidence type="ECO:0000259" key="9">
    <source>
        <dbReference type="Pfam" id="PF16134"/>
    </source>
</evidence>
<feature type="compositionally biased region" description="Basic and acidic residues" evidence="6">
    <location>
        <begin position="1744"/>
        <end position="1754"/>
    </location>
</feature>
<gene>
    <name evidence="10" type="ORF">CDL12_02280</name>
</gene>
<feature type="compositionally biased region" description="Polar residues" evidence="6">
    <location>
        <begin position="1369"/>
        <end position="1380"/>
    </location>
</feature>
<evidence type="ECO:0000259" key="7">
    <source>
        <dbReference type="Pfam" id="PF11262"/>
    </source>
</evidence>
<dbReference type="InterPro" id="IPR021726">
    <property type="entry name" value="THO_THOC2_N"/>
</dbReference>
<evidence type="ECO:0000256" key="5">
    <source>
        <dbReference type="SAM" id="Coils"/>
    </source>
</evidence>
<evidence type="ECO:0000256" key="4">
    <source>
        <dbReference type="ARBA" id="ARBA00023242"/>
    </source>
</evidence>
<keyword evidence="4" id="KW-0539">Nucleus</keyword>
<dbReference type="GO" id="GO:0000445">
    <property type="term" value="C:THO complex part of transcription export complex"/>
    <property type="evidence" value="ECO:0007669"/>
    <property type="project" value="TreeGrafter"/>
</dbReference>
<dbReference type="PANTHER" id="PTHR21597">
    <property type="entry name" value="THO2 PROTEIN"/>
    <property type="match status" value="1"/>
</dbReference>
<dbReference type="Pfam" id="PF11732">
    <property type="entry name" value="Thoc2"/>
    <property type="match status" value="1"/>
</dbReference>
<evidence type="ECO:0000256" key="1">
    <source>
        <dbReference type="ARBA" id="ARBA00004123"/>
    </source>
</evidence>
<feature type="region of interest" description="Disordered" evidence="6">
    <location>
        <begin position="1408"/>
        <end position="1808"/>
    </location>
</feature>
<dbReference type="Proteomes" id="UP000231279">
    <property type="component" value="Unassembled WGS sequence"/>
</dbReference>
<feature type="compositionally biased region" description="Basic and acidic residues" evidence="6">
    <location>
        <begin position="1766"/>
        <end position="1801"/>
    </location>
</feature>
<keyword evidence="11" id="KW-1185">Reference proteome</keyword>
<dbReference type="OrthoDB" id="29024at2759"/>
<evidence type="ECO:0000313" key="10">
    <source>
        <dbReference type="EMBL" id="PIN24981.1"/>
    </source>
</evidence>
<dbReference type="PANTHER" id="PTHR21597:SF0">
    <property type="entry name" value="THO COMPLEX SUBUNIT 2"/>
    <property type="match status" value="1"/>
</dbReference>
<keyword evidence="5" id="KW-0175">Coiled coil</keyword>
<evidence type="ECO:0000256" key="6">
    <source>
        <dbReference type="SAM" id="MobiDB-lite"/>
    </source>
</evidence>
<dbReference type="InterPro" id="IPR032302">
    <property type="entry name" value="THOC2_N"/>
</dbReference>
<accession>A0A2G9I5E9</accession>
<feature type="domain" description="THO complex subunitTHOC2 C-terminal" evidence="7">
    <location>
        <begin position="920"/>
        <end position="1215"/>
    </location>
</feature>
<dbReference type="STRING" id="429701.A0A2G9I5E9"/>
<feature type="domain" description="THO complex subunit 2 N-terminal" evidence="9">
    <location>
        <begin position="507"/>
        <end position="592"/>
    </location>
</feature>
<dbReference type="Pfam" id="PF11262">
    <property type="entry name" value="Tho2"/>
    <property type="match status" value="1"/>
</dbReference>
<sequence>MSLPPLECTYLTEDAIKELKNSNSNSNFRFPSPAAVLRFLYELCFTMVRGDLPYQKCKAALEAVEFLDCGPEEDVGSYFADIVSQMAQDLTMPGEYRSRLIKLAKWLVESALVPLRYFQERCEEEFLWESEMIKIKAADLKSKEVRVNTRLLYQQTKFNLLREESEGYAKLVTLLCQVPEASTENTSAATVGIIKSLIGHFDLDPNRVFDIVLECFELQLDNSVFLDLIPIFPKSHASQILGFKFQYFQRMEVNCPVPSGLYQLTALLVKKEFIDVDSIYSHLLPKDEDAFEHYNAFSAKRLDEANKIGKINLAATGKDLMDDEKQDVTVDLFAALDLETIAVAERSSELANSQTLGLLMGFLTVDDWFHAHQLLERLSPLNPVEHTEICSGLFRLIEKAIFPAYKLVSETQTSNTGVSSGSGVGSETGSLSLNRFFINLPKELFEMLASAGPYLYRDTLLLQKTTRVLRAYYLCALELVSDGEGAFSSHSIEVGIQNPRLHLKDARLRIEEALGTCLLPSLQLIPANPAVGQEIWELMSLLPYEVRYRLYGEWEKDDERYPMILAARQTARLDTRRILKRLAKENLKQLGRMVAKLSHANPMTVLRTIVHQIEAYRDMIAPVVDAFKYLTQLEYDILEYVVIERLAQGGREKLKDDGLNLSDWLQSLASFWGHLCKKYPSMELRGLFQYLVNQLKKGNGIELVLLQELIQQMANVQYTENMTEDQLDAMAGSDTLRYQATSFGITRNNKALIKSTNRLRDSLLPKEEPKLAIPLLLLIAQHRSLVVIKANVPYIKMVSEQFDRCHGALLQYVEFLCSAVTPTSAYALLIPTLDELVHQYHLDPEVAFLIYRPVMRLFRCQNSFWPLECNEPVNPATTERDPEASDSSTTLVLDLGSSRKPVSWLNLLDTVKTMLPPKAWNSLSPDLYATFWGLTLYDLYVPRSRYESEISKLHVALKALEELSDNSSSAIAKRKKEKERIQESLDRLTMELHKHEEHVESVRRRLAHEKDTWLSSCPDTLKINMEFLQRCIFPRCTFSMPDAVYCAIFVNTLHSLGTPFFNTVNHIDVLICKTLQPMICCCTEYEVGRLGRFLFETLKTAYHWKSDESVYERECGNMPGFAVYYRYPNSQRVTYGQFIKVHWKWSQRITRLLIQCLESTEYMEIRNALIMLTKISSVFPVTRKSGINLEKRVAKIKSDEREDLKVLATGVAAALAARKPSWVTDEEFGMGYLDIKPAPAPASKSLSANATALQNGAGVSVSQSEQIVGRTASMGSLHSDSGNLGRDPRRMDVDNVKQVDEFANKQLEENSKVTTKALVEPEGRLAVKRSAVTGSKQAKQDLAKDDDKSGKTVGRTSGSSSGGNVGTNAALSKVTNTSTRSSDHNTEVKAEISNAKFYVVKDEGTEYSDAHKQLTSRATHSPRQENLIGPSKSAEKPQKRASPTEEHDRLNKRRKGETDSRDIDGGEVRLSEKERPSDVRALDKPHVAAFDKLGSDEPNNNRVTEKPVDRSKDKSGERHDRDYRERLERPEKSRGDDLLSEKLRDRSLERHGRERSVERVLERGADRNFDRLAKDERNKDDRSKVRYSETSVEKSHADDRFHGQSLPPPPPLPPHVIPQSVNASRRDEDADRRFGNARHTQKLSPRHEERERRRSEESASALQDDTKRRREDEFRDRKRDERDAVSIKMDERERDKANINKEDMDLNASKRRKLKREHMASEPGEYLPAAPPPPPVSINLSQSHDGRDRGDRKGVIAQRPGYIEEPGLRIHSKEPASKTTRRDPDPMYDRDWDDEKRQRAEPKRRHRK</sequence>
<feature type="compositionally biased region" description="Polar residues" evidence="6">
    <location>
        <begin position="1273"/>
        <end position="1282"/>
    </location>
</feature>
<dbReference type="GO" id="GO:0006406">
    <property type="term" value="P:mRNA export from nucleus"/>
    <property type="evidence" value="ECO:0007669"/>
    <property type="project" value="InterPro"/>
</dbReference>
<comment type="caution">
    <text evidence="10">The sequence shown here is derived from an EMBL/GenBank/DDBJ whole genome shotgun (WGS) entry which is preliminary data.</text>
</comment>
<protein>
    <recommendedName>
        <fullName evidence="3">THO complex subunit 2</fullName>
    </recommendedName>
</protein>
<reference evidence="11" key="1">
    <citation type="journal article" date="2018" name="Gigascience">
        <title>Genome assembly of the Pink Ipe (Handroanthus impetiginosus, Bignoniaceae), a highly valued, ecologically keystone Neotropical timber forest tree.</title>
        <authorList>
            <person name="Silva-Junior O.B."/>
            <person name="Grattapaglia D."/>
            <person name="Novaes E."/>
            <person name="Collevatti R.G."/>
        </authorList>
    </citation>
    <scope>NUCLEOTIDE SEQUENCE [LARGE SCALE GENOMIC DNA]</scope>
    <source>
        <strain evidence="11">cv. UFG-1</strain>
    </source>
</reference>
<dbReference type="Pfam" id="PF16134">
    <property type="entry name" value="THOC2_N"/>
    <property type="match status" value="2"/>
</dbReference>
<feature type="compositionally biased region" description="Basic and acidic residues" evidence="6">
    <location>
        <begin position="1664"/>
        <end position="1704"/>
    </location>
</feature>
<feature type="compositionally biased region" description="Pro residues" evidence="6">
    <location>
        <begin position="1606"/>
        <end position="1616"/>
    </location>
</feature>
<evidence type="ECO:0000256" key="3">
    <source>
        <dbReference type="ARBA" id="ARBA00019596"/>
    </source>
</evidence>
<comment type="subcellular location">
    <subcellularLocation>
        <location evidence="1">Nucleus</location>
    </subcellularLocation>
</comment>
<organism evidence="10 11">
    <name type="scientific">Handroanthus impetiginosus</name>
    <dbReference type="NCBI Taxonomy" id="429701"/>
    <lineage>
        <taxon>Eukaryota</taxon>
        <taxon>Viridiplantae</taxon>
        <taxon>Streptophyta</taxon>
        <taxon>Embryophyta</taxon>
        <taxon>Tracheophyta</taxon>
        <taxon>Spermatophyta</taxon>
        <taxon>Magnoliopsida</taxon>
        <taxon>eudicotyledons</taxon>
        <taxon>Gunneridae</taxon>
        <taxon>Pentapetalae</taxon>
        <taxon>asterids</taxon>
        <taxon>lamiids</taxon>
        <taxon>Lamiales</taxon>
        <taxon>Bignoniaceae</taxon>
        <taxon>Crescentiina</taxon>
        <taxon>Tabebuia alliance</taxon>
        <taxon>Handroanthus</taxon>
    </lineage>
</organism>
<dbReference type="EMBL" id="NKXS01000331">
    <property type="protein sequence ID" value="PIN24981.1"/>
    <property type="molecule type" value="Genomic_DNA"/>
</dbReference>
<feature type="domain" description="THO complex subunit 2 N-terminal" evidence="9">
    <location>
        <begin position="40"/>
        <end position="416"/>
    </location>
</feature>
<feature type="compositionally biased region" description="Basic and acidic residues" evidence="6">
    <location>
        <begin position="1456"/>
        <end position="1486"/>
    </location>
</feature>
<feature type="region of interest" description="Disordered" evidence="6">
    <location>
        <begin position="1329"/>
        <end position="1387"/>
    </location>
</feature>
<feature type="compositionally biased region" description="Basic and acidic residues" evidence="6">
    <location>
        <begin position="1338"/>
        <end position="1350"/>
    </location>
</feature>
<proteinExistence type="inferred from homology"/>
<feature type="compositionally biased region" description="Basic and acidic residues" evidence="6">
    <location>
        <begin position="1433"/>
        <end position="1449"/>
    </location>
</feature>
<feature type="region of interest" description="Disordered" evidence="6">
    <location>
        <begin position="1272"/>
        <end position="1291"/>
    </location>
</feature>
<feature type="compositionally biased region" description="Basic and acidic residues" evidence="6">
    <location>
        <begin position="1645"/>
        <end position="1657"/>
    </location>
</feature>
<dbReference type="InterPro" id="IPR040007">
    <property type="entry name" value="Tho2"/>
</dbReference>
<feature type="domain" description="THO complex subunitTHOC2 N-terminal" evidence="8">
    <location>
        <begin position="594"/>
        <end position="669"/>
    </location>
</feature>